<protein>
    <recommendedName>
        <fullName evidence="3">Secreted protein</fullName>
    </recommendedName>
</protein>
<name>A0AAU8JMR8_9ACTN</name>
<evidence type="ECO:0008006" key="3">
    <source>
        <dbReference type="Google" id="ProtNLM"/>
    </source>
</evidence>
<feature type="region of interest" description="Disordered" evidence="1">
    <location>
        <begin position="134"/>
        <end position="156"/>
    </location>
</feature>
<feature type="compositionally biased region" description="Low complexity" evidence="1">
    <location>
        <begin position="74"/>
        <end position="88"/>
    </location>
</feature>
<dbReference type="KEGG" id="kcm:ABWK59_00440"/>
<reference evidence="2" key="1">
    <citation type="submission" date="2024-06" db="EMBL/GenBank/DDBJ databases">
        <title>The genome sequences of Kitasatospora sp. strain HUAS MG31.</title>
        <authorList>
            <person name="Mo P."/>
        </authorList>
    </citation>
    <scope>NUCLEOTIDE SEQUENCE</scope>
    <source>
        <strain evidence="2">HUAS MG31</strain>
    </source>
</reference>
<gene>
    <name evidence="2" type="ORF">ABWK59_00440</name>
</gene>
<evidence type="ECO:0000256" key="1">
    <source>
        <dbReference type="SAM" id="MobiDB-lite"/>
    </source>
</evidence>
<dbReference type="EMBL" id="CP159872">
    <property type="protein sequence ID" value="XCM77528.1"/>
    <property type="molecule type" value="Genomic_DNA"/>
</dbReference>
<proteinExistence type="predicted"/>
<accession>A0AAU8JMR8</accession>
<dbReference type="AlphaFoldDB" id="A0AAU8JMR8"/>
<organism evidence="2">
    <name type="scientific">Kitasatospora camelliae</name>
    <dbReference type="NCBI Taxonomy" id="3156397"/>
    <lineage>
        <taxon>Bacteria</taxon>
        <taxon>Bacillati</taxon>
        <taxon>Actinomycetota</taxon>
        <taxon>Actinomycetes</taxon>
        <taxon>Kitasatosporales</taxon>
        <taxon>Streptomycetaceae</taxon>
        <taxon>Kitasatospora</taxon>
    </lineage>
</organism>
<evidence type="ECO:0000313" key="2">
    <source>
        <dbReference type="EMBL" id="XCM77528.1"/>
    </source>
</evidence>
<dbReference type="RefSeq" id="WP_354637150.1">
    <property type="nucleotide sequence ID" value="NZ_CP159872.1"/>
</dbReference>
<feature type="region of interest" description="Disordered" evidence="1">
    <location>
        <begin position="66"/>
        <end position="105"/>
    </location>
</feature>
<sequence length="156" mass="15584">MPAPLSLLRPAGSRPSAAGRVWRWVPVLVAALALMLSHGLDGETPTGHLSAVVHAVPAGDHHAVGQVGDAPALDAQESPAAAVQAAPPADDDHHGHSSHTCLAVGPSHAPPLPGLWPATPVAAATLPEPCVPTADAARRPVGGGQDPPAGIEVLRV</sequence>